<evidence type="ECO:0000259" key="11">
    <source>
        <dbReference type="Pfam" id="PF00723"/>
    </source>
</evidence>
<comment type="catalytic activity">
    <reaction evidence="1">
        <text>Hydrolysis of terminal (1-&gt;4)-linked alpha-D-glucose residues successively from non-reducing ends of the chains with release of beta-D-glucose.</text>
        <dbReference type="EC" id="3.2.1.3"/>
    </reaction>
</comment>
<keyword evidence="7" id="KW-0624">Polysaccharide degradation</keyword>
<comment type="caution">
    <text evidence="12">The sequence shown here is derived from an EMBL/GenBank/DDBJ whole genome shotgun (WGS) entry which is preliminary data.</text>
</comment>
<dbReference type="Proteomes" id="UP000242875">
    <property type="component" value="Unassembled WGS sequence"/>
</dbReference>
<protein>
    <recommendedName>
        <fullName evidence="3">glucan 1,4-alpha-glucosidase</fullName>
        <ecNumber evidence="3">3.2.1.3</ecNumber>
    </recommendedName>
    <alternativeName>
        <fullName evidence="9">1,4-alpha-D-glucan glucohydrolase</fullName>
    </alternativeName>
    <alternativeName>
        <fullName evidence="8">Glucan 1,4-alpha-glucosidase</fullName>
    </alternativeName>
</protein>
<feature type="chain" id="PRO_5013374560" description="glucan 1,4-alpha-glucosidase" evidence="10">
    <location>
        <begin position="22"/>
        <end position="629"/>
    </location>
</feature>
<accession>A0A261XX60</accession>
<dbReference type="Pfam" id="PF00723">
    <property type="entry name" value="Glyco_hydro_15"/>
    <property type="match status" value="1"/>
</dbReference>
<dbReference type="EMBL" id="MVBO01000122">
    <property type="protein sequence ID" value="OZJ02834.1"/>
    <property type="molecule type" value="Genomic_DNA"/>
</dbReference>
<dbReference type="PANTHER" id="PTHR31616:SF9">
    <property type="entry name" value="GLUCOAMYLASE, INTRACELLULAR SPORULATION-SPECIFIC"/>
    <property type="match status" value="1"/>
</dbReference>
<evidence type="ECO:0000256" key="4">
    <source>
        <dbReference type="ARBA" id="ARBA00022801"/>
    </source>
</evidence>
<keyword evidence="5" id="KW-0119">Carbohydrate metabolism</keyword>
<evidence type="ECO:0000256" key="9">
    <source>
        <dbReference type="ARBA" id="ARBA00033473"/>
    </source>
</evidence>
<evidence type="ECO:0000256" key="10">
    <source>
        <dbReference type="SAM" id="SignalP"/>
    </source>
</evidence>
<dbReference type="SUPFAM" id="SSF48208">
    <property type="entry name" value="Six-hairpin glycosidases"/>
    <property type="match status" value="1"/>
</dbReference>
<reference evidence="12 13" key="1">
    <citation type="journal article" date="2017" name="Mycologia">
        <title>Bifiguratus adelaidae, gen. et sp. nov., a new member of Mucoromycotina in endophytic and soil-dwelling habitats.</title>
        <authorList>
            <person name="Torres-Cruz T.J."/>
            <person name="Billingsley Tobias T.L."/>
            <person name="Almatruk M."/>
            <person name="Hesse C."/>
            <person name="Kuske C.R."/>
            <person name="Desiro A."/>
            <person name="Benucci G.M."/>
            <person name="Bonito G."/>
            <person name="Stajich J.E."/>
            <person name="Dunlap C."/>
            <person name="Arnold A.E."/>
            <person name="Porras-Alfaro A."/>
        </authorList>
    </citation>
    <scope>NUCLEOTIDE SEQUENCE [LARGE SCALE GENOMIC DNA]</scope>
    <source>
        <strain evidence="12 13">AZ0501</strain>
    </source>
</reference>
<dbReference type="InterPro" id="IPR012341">
    <property type="entry name" value="6hp_glycosidase-like_sf"/>
</dbReference>
<dbReference type="PRINTS" id="PR00736">
    <property type="entry name" value="GLHYDRLASE15"/>
</dbReference>
<keyword evidence="6" id="KW-0326">Glycosidase</keyword>
<dbReference type="GO" id="GO:0000324">
    <property type="term" value="C:fungal-type vacuole"/>
    <property type="evidence" value="ECO:0007669"/>
    <property type="project" value="TreeGrafter"/>
</dbReference>
<dbReference type="InterPro" id="IPR046966">
    <property type="entry name" value="Glucoamylase_active_site"/>
</dbReference>
<evidence type="ECO:0000256" key="6">
    <source>
        <dbReference type="ARBA" id="ARBA00023295"/>
    </source>
</evidence>
<evidence type="ECO:0000256" key="8">
    <source>
        <dbReference type="ARBA" id="ARBA00033442"/>
    </source>
</evidence>
<dbReference type="InterPro" id="IPR000165">
    <property type="entry name" value="Glucoamylase"/>
</dbReference>
<dbReference type="EC" id="3.2.1.3" evidence="3"/>
<name>A0A261XX60_9FUNG</name>
<evidence type="ECO:0000256" key="5">
    <source>
        <dbReference type="ARBA" id="ARBA00023277"/>
    </source>
</evidence>
<dbReference type="InterPro" id="IPR011613">
    <property type="entry name" value="GH15-like"/>
</dbReference>
<dbReference type="Gene3D" id="1.50.10.10">
    <property type="match status" value="1"/>
</dbReference>
<evidence type="ECO:0000256" key="1">
    <source>
        <dbReference type="ARBA" id="ARBA00001863"/>
    </source>
</evidence>
<evidence type="ECO:0000256" key="2">
    <source>
        <dbReference type="ARBA" id="ARBA00006188"/>
    </source>
</evidence>
<dbReference type="PANTHER" id="PTHR31616">
    <property type="entry name" value="TREHALASE"/>
    <property type="match status" value="1"/>
</dbReference>
<organism evidence="12 13">
    <name type="scientific">Bifiguratus adelaidae</name>
    <dbReference type="NCBI Taxonomy" id="1938954"/>
    <lineage>
        <taxon>Eukaryota</taxon>
        <taxon>Fungi</taxon>
        <taxon>Fungi incertae sedis</taxon>
        <taxon>Mucoromycota</taxon>
        <taxon>Mucoromycotina</taxon>
        <taxon>Endogonomycetes</taxon>
        <taxon>Endogonales</taxon>
        <taxon>Endogonales incertae sedis</taxon>
        <taxon>Bifiguratus</taxon>
    </lineage>
</organism>
<dbReference type="InterPro" id="IPR008928">
    <property type="entry name" value="6-hairpin_glycosidase_sf"/>
</dbReference>
<feature type="signal peptide" evidence="10">
    <location>
        <begin position="1"/>
        <end position="21"/>
    </location>
</feature>
<evidence type="ECO:0000313" key="12">
    <source>
        <dbReference type="EMBL" id="OZJ02834.1"/>
    </source>
</evidence>
<dbReference type="PROSITE" id="PS00820">
    <property type="entry name" value="GLUCOAMYLASE"/>
    <property type="match status" value="1"/>
</dbReference>
<evidence type="ECO:0000313" key="13">
    <source>
        <dbReference type="Proteomes" id="UP000242875"/>
    </source>
</evidence>
<comment type="similarity">
    <text evidence="2">Belongs to the glycosyl hydrolase 15 family.</text>
</comment>
<keyword evidence="10" id="KW-0732">Signal</keyword>
<dbReference type="OrthoDB" id="6123450at2759"/>
<dbReference type="PROSITE" id="PS51257">
    <property type="entry name" value="PROKAR_LIPOPROTEIN"/>
    <property type="match status" value="1"/>
</dbReference>
<dbReference type="AlphaFoldDB" id="A0A261XX60"/>
<dbReference type="InterPro" id="IPR038175">
    <property type="entry name" value="CBM21_dom_sf"/>
</dbReference>
<evidence type="ECO:0000256" key="7">
    <source>
        <dbReference type="ARBA" id="ARBA00023326"/>
    </source>
</evidence>
<dbReference type="Gene3D" id="2.60.40.2440">
    <property type="entry name" value="Carbohydrate binding type-21 domain"/>
    <property type="match status" value="1"/>
</dbReference>
<gene>
    <name evidence="12" type="ORF">BZG36_04351</name>
</gene>
<proteinExistence type="inferred from homology"/>
<feature type="domain" description="GH15-like" evidence="11">
    <location>
        <begin position="182"/>
        <end position="609"/>
    </location>
</feature>
<dbReference type="GO" id="GO:0000272">
    <property type="term" value="P:polysaccharide catabolic process"/>
    <property type="evidence" value="ECO:0007669"/>
    <property type="project" value="UniProtKB-KW"/>
</dbReference>
<keyword evidence="4" id="KW-0378">Hydrolase</keyword>
<sequence length="629" mass="69120">MTLKALAVGVLLGSSLLPVWAQSCNLTVVTNTIPSTPVALQSYSYCGGNLNVTVYIQNLCYNKVVNLYYTNGNNVSTPLSVISLGYQEEIPGTNYGWEFWTANAPVYVDGIDELLNVTYHAVDIGQTYYQILNDPVTASGAPIPTPPAPPKPYASPSTVGSDITTWLSPSGNSETVLSKRFMFNSINVPGAANGTVIAAQSYTAPDYAYNWVRDASLTMDVVNTFYAASKGAQKSMYESILFQYVQAAVEEQNDPGLQTGLGEPKFFLNNSIFTGPWGRPQNDGPATRAITLMNFANAYMKSGGSKQTVISQIWDSNTYPTSAPVLRDLLFVANNWSSPSFDLWEEESSDHFYTRMVQRRALIMGSQFAQQMGNQSVSSTLSAAANALTQTLSQFWDPMRNLILYEYGPILRGKSSFKDAAVLLGVLHGYANDHVYSYTDDKVLASAFELATSFLDIYPIANITQDQSGLTLGIPIGRYPEDTYNGVETTGAGNPWYLCTTTLAELFYRAAYTYTTEEKQITVTNASLPFWNYFAPQAKYTAGATYRHNNKQFPLMIASLTGWGDAFMRRVKYHVNSTDHLTEEYNRDTGAPTGATDLTWSYAALLTAAFARAQLLGSKKYVETLATVF</sequence>
<dbReference type="GO" id="GO:0004339">
    <property type="term" value="F:glucan 1,4-alpha-glucosidase activity"/>
    <property type="evidence" value="ECO:0007669"/>
    <property type="project" value="UniProtKB-EC"/>
</dbReference>
<evidence type="ECO:0000256" key="3">
    <source>
        <dbReference type="ARBA" id="ARBA00012593"/>
    </source>
</evidence>
<keyword evidence="13" id="KW-1185">Reference proteome</keyword>